<accession>A0A543PBD5</accession>
<dbReference type="AlphaFoldDB" id="A0A543PBD5"/>
<protein>
    <submittedName>
        <fullName evidence="1">Uncharacterized protein (TIGR04222 family)</fullName>
    </submittedName>
</protein>
<name>A0A543PBD5_9ACTN</name>
<dbReference type="EMBL" id="VFQE01000001">
    <property type="protein sequence ID" value="TQN41394.1"/>
    <property type="molecule type" value="Genomic_DNA"/>
</dbReference>
<evidence type="ECO:0000313" key="1">
    <source>
        <dbReference type="EMBL" id="TQN41394.1"/>
    </source>
</evidence>
<evidence type="ECO:0000313" key="2">
    <source>
        <dbReference type="Proteomes" id="UP000319865"/>
    </source>
</evidence>
<proteinExistence type="predicted"/>
<organism evidence="1 2">
    <name type="scientific">Blastococcus colisei</name>
    <dbReference type="NCBI Taxonomy" id="1564162"/>
    <lineage>
        <taxon>Bacteria</taxon>
        <taxon>Bacillati</taxon>
        <taxon>Actinomycetota</taxon>
        <taxon>Actinomycetes</taxon>
        <taxon>Geodermatophilales</taxon>
        <taxon>Geodermatophilaceae</taxon>
        <taxon>Blastococcus</taxon>
    </lineage>
</organism>
<dbReference type="Proteomes" id="UP000319865">
    <property type="component" value="Unassembled WGS sequence"/>
</dbReference>
<comment type="caution">
    <text evidence="1">The sequence shown here is derived from an EMBL/GenBank/DDBJ whole genome shotgun (WGS) entry which is preliminary data.</text>
</comment>
<dbReference type="OrthoDB" id="3620552at2"/>
<gene>
    <name evidence="1" type="ORF">FHU33_0762</name>
</gene>
<reference evidence="1 2" key="1">
    <citation type="submission" date="2019-06" db="EMBL/GenBank/DDBJ databases">
        <title>Sequencing the genomes of 1000 actinobacteria strains.</title>
        <authorList>
            <person name="Klenk H.-P."/>
        </authorList>
    </citation>
    <scope>NUCLEOTIDE SEQUENCE [LARGE SCALE GENOMIC DNA]</scope>
    <source>
        <strain evidence="1 2">DSM 46837</strain>
    </source>
</reference>
<keyword evidence="2" id="KW-1185">Reference proteome</keyword>
<sequence length="221" mass="22958">MAAPGSTPHLDLYDLAFLAGGPDRVVDTAVVALVESGRVRVHAPGRLAVVEPGRQHPIEAAVMDAVGTHGHRSIDTVHWRVAGDVRLTGRGPSLAAAGLLRRRRRLGRRHARRPTWSATGSGRQALLRAMERPPTDPALDGGSALRVALHGRQAMPDTGLRAAIFDRPAATVAPDGAGIGRRLRKADRIDLSWATLDGRAAIGGAAAGGFIEGGAGDGGGF</sequence>
<dbReference type="NCBIfam" id="TIGR04222">
    <property type="entry name" value="near_uncomplex"/>
    <property type="match status" value="1"/>
</dbReference>
<dbReference type="InterPro" id="IPR026467">
    <property type="entry name" value="Ser/Gly_Cys_C_dom"/>
</dbReference>